<evidence type="ECO:0000313" key="6">
    <source>
        <dbReference type="EMBL" id="MPM65036.1"/>
    </source>
</evidence>
<dbReference type="AlphaFoldDB" id="A0A645BIM3"/>
<dbReference type="InterPro" id="IPR036366">
    <property type="entry name" value="PGBDSf"/>
</dbReference>
<organism evidence="6">
    <name type="scientific">bioreactor metagenome</name>
    <dbReference type="NCBI Taxonomy" id="1076179"/>
    <lineage>
        <taxon>unclassified sequences</taxon>
        <taxon>metagenomes</taxon>
        <taxon>ecological metagenomes</taxon>
    </lineage>
</organism>
<accession>A0A645BIM3</accession>
<dbReference type="Gene3D" id="1.10.101.10">
    <property type="entry name" value="PGBD-like superfamily/PGBD"/>
    <property type="match status" value="2"/>
</dbReference>
<evidence type="ECO:0000259" key="5">
    <source>
        <dbReference type="PROSITE" id="PS51935"/>
    </source>
</evidence>
<dbReference type="GO" id="GO:0008234">
    <property type="term" value="F:cysteine-type peptidase activity"/>
    <property type="evidence" value="ECO:0007669"/>
    <property type="project" value="UniProtKB-KW"/>
</dbReference>
<dbReference type="Pfam" id="PF01471">
    <property type="entry name" value="PG_binding_1"/>
    <property type="match status" value="2"/>
</dbReference>
<protein>
    <recommendedName>
        <fullName evidence="5">NlpC/P60 domain-containing protein</fullName>
    </recommendedName>
</protein>
<dbReference type="InterPro" id="IPR051202">
    <property type="entry name" value="Peptidase_C40"/>
</dbReference>
<sequence length="320" mass="35197">MATPSPTIYATPTIEPTPSPTIEIRIEKGAEGEDVLALQKRLMELGYLAIDEPTSYFGNATKAAVKLFQRQHELQQDGICGEETMSLIYAEDAKPYVMLEGAEGDDIESFQEQLVELGYLGDDQVTGYYGTDTVSAVKKFQHRNYLTEDGKAGEKTLEAVNSADARVSYTKEQEIIAEKKKQAALARASSAEGCIDKLISIAKKQLGDTYILGKSGPDSFDCSGLMYYCLRQVNVYTRRLNAAGLSKTTSWTKVSDIDDVKRGDLLFFKSDDSSTVGHVGIYIGGGEMIDASSANGKVVRRSAKSSYWRRNFVVARRPIE</sequence>
<feature type="domain" description="NlpC/P60" evidence="5">
    <location>
        <begin position="192"/>
        <end position="319"/>
    </location>
</feature>
<evidence type="ECO:0000256" key="3">
    <source>
        <dbReference type="ARBA" id="ARBA00022801"/>
    </source>
</evidence>
<name>A0A645BIM3_9ZZZZ</name>
<evidence type="ECO:0000256" key="1">
    <source>
        <dbReference type="ARBA" id="ARBA00007074"/>
    </source>
</evidence>
<dbReference type="PANTHER" id="PTHR47053">
    <property type="entry name" value="MUREIN DD-ENDOPEPTIDASE MEPH-RELATED"/>
    <property type="match status" value="1"/>
</dbReference>
<dbReference type="Pfam" id="PF00877">
    <property type="entry name" value="NLPC_P60"/>
    <property type="match status" value="1"/>
</dbReference>
<keyword evidence="4" id="KW-0788">Thiol protease</keyword>
<dbReference type="SUPFAM" id="SSF54001">
    <property type="entry name" value="Cysteine proteinases"/>
    <property type="match status" value="1"/>
</dbReference>
<dbReference type="GO" id="GO:0006508">
    <property type="term" value="P:proteolysis"/>
    <property type="evidence" value="ECO:0007669"/>
    <property type="project" value="UniProtKB-KW"/>
</dbReference>
<evidence type="ECO:0000256" key="4">
    <source>
        <dbReference type="ARBA" id="ARBA00022807"/>
    </source>
</evidence>
<reference evidence="6" key="1">
    <citation type="submission" date="2019-08" db="EMBL/GenBank/DDBJ databases">
        <authorList>
            <person name="Kucharzyk K."/>
            <person name="Murdoch R.W."/>
            <person name="Higgins S."/>
            <person name="Loffler F."/>
        </authorList>
    </citation>
    <scope>NUCLEOTIDE SEQUENCE</scope>
</reference>
<dbReference type="InterPro" id="IPR036365">
    <property type="entry name" value="PGBD-like_sf"/>
</dbReference>
<dbReference type="Gene3D" id="3.90.1720.10">
    <property type="entry name" value="endopeptidase domain like (from Nostoc punctiforme)"/>
    <property type="match status" value="1"/>
</dbReference>
<proteinExistence type="inferred from homology"/>
<dbReference type="PROSITE" id="PS51935">
    <property type="entry name" value="NLPC_P60"/>
    <property type="match status" value="1"/>
</dbReference>
<keyword evidence="2" id="KW-0645">Protease</keyword>
<keyword evidence="3" id="KW-0378">Hydrolase</keyword>
<gene>
    <name evidence="6" type="ORF">SDC9_111928</name>
</gene>
<dbReference type="SUPFAM" id="SSF47090">
    <property type="entry name" value="PGBD-like"/>
    <property type="match status" value="2"/>
</dbReference>
<dbReference type="InterPro" id="IPR002477">
    <property type="entry name" value="Peptidoglycan-bd-like"/>
</dbReference>
<comment type="similarity">
    <text evidence="1">Belongs to the peptidase C40 family.</text>
</comment>
<dbReference type="EMBL" id="VSSQ01020294">
    <property type="protein sequence ID" value="MPM65036.1"/>
    <property type="molecule type" value="Genomic_DNA"/>
</dbReference>
<evidence type="ECO:0000256" key="2">
    <source>
        <dbReference type="ARBA" id="ARBA00022670"/>
    </source>
</evidence>
<comment type="caution">
    <text evidence="6">The sequence shown here is derived from an EMBL/GenBank/DDBJ whole genome shotgun (WGS) entry which is preliminary data.</text>
</comment>
<dbReference type="InterPro" id="IPR038765">
    <property type="entry name" value="Papain-like_cys_pep_sf"/>
</dbReference>
<dbReference type="PANTHER" id="PTHR47053:SF1">
    <property type="entry name" value="MUREIN DD-ENDOPEPTIDASE MEPH-RELATED"/>
    <property type="match status" value="1"/>
</dbReference>
<dbReference type="InterPro" id="IPR000064">
    <property type="entry name" value="NLP_P60_dom"/>
</dbReference>